<organism evidence="1 2">
    <name type="scientific">Paraburkholderia graminis</name>
    <dbReference type="NCBI Taxonomy" id="60548"/>
    <lineage>
        <taxon>Bacteria</taxon>
        <taxon>Pseudomonadati</taxon>
        <taxon>Pseudomonadota</taxon>
        <taxon>Betaproteobacteria</taxon>
        <taxon>Burkholderiales</taxon>
        <taxon>Burkholderiaceae</taxon>
        <taxon>Paraburkholderia</taxon>
    </lineage>
</organism>
<comment type="caution">
    <text evidence="1">The sequence shown here is derived from an EMBL/GenBank/DDBJ whole genome shotgun (WGS) entry which is preliminary data.</text>
</comment>
<evidence type="ECO:0000313" key="1">
    <source>
        <dbReference type="EMBL" id="MDR6208139.1"/>
    </source>
</evidence>
<dbReference type="RefSeq" id="WP_310035600.1">
    <property type="nucleotide sequence ID" value="NZ_JAVIZN010000003.1"/>
</dbReference>
<dbReference type="EMBL" id="JAVIZN010000003">
    <property type="protein sequence ID" value="MDR6208139.1"/>
    <property type="molecule type" value="Genomic_DNA"/>
</dbReference>
<evidence type="ECO:0000313" key="2">
    <source>
        <dbReference type="Proteomes" id="UP001245184"/>
    </source>
</evidence>
<gene>
    <name evidence="1" type="ORF">QF025_006940</name>
</gene>
<reference evidence="1 2" key="1">
    <citation type="submission" date="2023-08" db="EMBL/GenBank/DDBJ databases">
        <title>Genome sequencing of plant associated microbes to promote plant fitness in Sorghum bicolor and Oryza sativa.</title>
        <authorList>
            <person name="Coleman-Derr D."/>
        </authorList>
    </citation>
    <scope>NUCLEOTIDE SEQUENCE [LARGE SCALE GENOMIC DNA]</scope>
    <source>
        <strain evidence="1 2">SLBN-33</strain>
    </source>
</reference>
<sequence>MFINLEIWDEEPRHDNGQPVAFGSSLDAHLDMRRLKVRHRPINLGGILSFETIRVRTNGRPGTNENKSDALNGVRLLLVDGSQYVVIDDKDPTFVSAIAQARLASEAVYNYGPSSYMQRFGHGSAFVL</sequence>
<dbReference type="AlphaFoldDB" id="A0ABD5CUI9"/>
<dbReference type="Proteomes" id="UP001245184">
    <property type="component" value="Unassembled WGS sequence"/>
</dbReference>
<name>A0ABD5CUI9_9BURK</name>
<proteinExistence type="predicted"/>
<accession>A0ABD5CUI9</accession>
<protein>
    <submittedName>
        <fullName evidence="1">Uncharacterized protein</fullName>
    </submittedName>
</protein>